<dbReference type="InterPro" id="IPR036761">
    <property type="entry name" value="TTHA0802/YceI-like_sf"/>
</dbReference>
<dbReference type="PANTHER" id="PTHR34406:SF1">
    <property type="entry name" value="PROTEIN YCEI"/>
    <property type="match status" value="1"/>
</dbReference>
<dbReference type="SMART" id="SM00867">
    <property type="entry name" value="YceI"/>
    <property type="match status" value="1"/>
</dbReference>
<dbReference type="Pfam" id="PF04264">
    <property type="entry name" value="YceI"/>
    <property type="match status" value="1"/>
</dbReference>
<accession>A8LJ65</accession>
<evidence type="ECO:0000313" key="2">
    <source>
        <dbReference type="EMBL" id="ABV94560.1"/>
    </source>
</evidence>
<dbReference type="InterPro" id="IPR007372">
    <property type="entry name" value="Lipid/polyisoprenoid-bd_YceI"/>
</dbReference>
<dbReference type="RefSeq" id="WP_012179488.1">
    <property type="nucleotide sequence ID" value="NC_009952.1"/>
</dbReference>
<dbReference type="EMBL" id="CP000830">
    <property type="protein sequence ID" value="ABV94560.1"/>
    <property type="molecule type" value="Genomic_DNA"/>
</dbReference>
<gene>
    <name evidence="2" type="ordered locus">Dshi_2827</name>
</gene>
<dbReference type="STRING" id="398580.Dshi_2827"/>
<dbReference type="AlphaFoldDB" id="A8LJ65"/>
<organism evidence="2 3">
    <name type="scientific">Dinoroseobacter shibae (strain DSM 16493 / NCIMB 14021 / DFL 12)</name>
    <dbReference type="NCBI Taxonomy" id="398580"/>
    <lineage>
        <taxon>Bacteria</taxon>
        <taxon>Pseudomonadati</taxon>
        <taxon>Pseudomonadota</taxon>
        <taxon>Alphaproteobacteria</taxon>
        <taxon>Rhodobacterales</taxon>
        <taxon>Roseobacteraceae</taxon>
        <taxon>Dinoroseobacter</taxon>
    </lineage>
</organism>
<dbReference type="PANTHER" id="PTHR34406">
    <property type="entry name" value="PROTEIN YCEI"/>
    <property type="match status" value="1"/>
</dbReference>
<evidence type="ECO:0000313" key="3">
    <source>
        <dbReference type="Proteomes" id="UP000006833"/>
    </source>
</evidence>
<reference evidence="3" key="1">
    <citation type="journal article" date="2010" name="ISME J.">
        <title>The complete genome sequence of the algal symbiont Dinoroseobacter shibae: a hitchhiker's guide to life in the sea.</title>
        <authorList>
            <person name="Wagner-Dobler I."/>
            <person name="Ballhausen B."/>
            <person name="Berger M."/>
            <person name="Brinkhoff T."/>
            <person name="Buchholz I."/>
            <person name="Bunk B."/>
            <person name="Cypionka H."/>
            <person name="Daniel R."/>
            <person name="Drepper T."/>
            <person name="Gerdts G."/>
            <person name="Hahnke S."/>
            <person name="Han C."/>
            <person name="Jahn D."/>
            <person name="Kalhoefer D."/>
            <person name="Kiss H."/>
            <person name="Klenk H.P."/>
            <person name="Kyrpides N."/>
            <person name="Liebl W."/>
            <person name="Liesegang H."/>
            <person name="Meincke L."/>
            <person name="Pati A."/>
            <person name="Petersen J."/>
            <person name="Piekarski T."/>
            <person name="Pommerenke C."/>
            <person name="Pradella S."/>
            <person name="Pukall R."/>
            <person name="Rabus R."/>
            <person name="Stackebrandt E."/>
            <person name="Thole S."/>
            <person name="Thompson L."/>
            <person name="Tielen P."/>
            <person name="Tomasch J."/>
            <person name="von Jan M."/>
            <person name="Wanphrut N."/>
            <person name="Wichels A."/>
            <person name="Zech H."/>
            <person name="Simon M."/>
        </authorList>
    </citation>
    <scope>NUCLEOTIDE SEQUENCE [LARGE SCALE GENOMIC DNA]</scope>
    <source>
        <strain evidence="3">DSM 16493 / NCIMB 14021 / DFL 12</strain>
    </source>
</reference>
<name>A8LJ65_DINSH</name>
<dbReference type="KEGG" id="dsh:Dshi_2827"/>
<dbReference type="SUPFAM" id="SSF101874">
    <property type="entry name" value="YceI-like"/>
    <property type="match status" value="1"/>
</dbReference>
<dbReference type="Gene3D" id="2.40.128.110">
    <property type="entry name" value="Lipid/polyisoprenoid-binding, YceI-like"/>
    <property type="match status" value="1"/>
</dbReference>
<proteinExistence type="predicted"/>
<evidence type="ECO:0000259" key="1">
    <source>
        <dbReference type="SMART" id="SM00867"/>
    </source>
</evidence>
<protein>
    <recommendedName>
        <fullName evidence="1">Lipid/polyisoprenoid-binding YceI-like domain-containing protein</fullName>
    </recommendedName>
</protein>
<keyword evidence="3" id="KW-1185">Reference proteome</keyword>
<dbReference type="HOGENOM" id="CLU_071003_1_2_5"/>
<dbReference type="eggNOG" id="COG2353">
    <property type="taxonomic scope" value="Bacteria"/>
</dbReference>
<sequence>MHRRGFFLGALLWPLAGRAAPRPYRLGPGSTVAFTYRLSGIASGGQIPIRDADLRLDFATLGNSRVTVTMDATRARTTLPLADTAMKGPSVLDTARFPTITYASTAMRRTETGAEVLGDLRVRDVTAPVALTARFFRKPDRAPQDLAELVIELTGGLSRAAFGATGFADLVDDRIDLRILAEITRQG</sequence>
<dbReference type="Proteomes" id="UP000006833">
    <property type="component" value="Chromosome"/>
</dbReference>
<feature type="domain" description="Lipid/polyisoprenoid-binding YceI-like" evidence="1">
    <location>
        <begin position="23"/>
        <end position="184"/>
    </location>
</feature>
<dbReference type="OrthoDB" id="9811006at2"/>